<evidence type="ECO:0000313" key="1">
    <source>
        <dbReference type="EMBL" id="ASU85155.1"/>
    </source>
</evidence>
<dbReference type="Proteomes" id="UP000215005">
    <property type="component" value="Chromosome"/>
</dbReference>
<dbReference type="KEGG" id="ngv:CDO52_22285"/>
<sequence length="257" mass="29129">MWGWWRTRGELPHWSIAFHQEPVTLTFSSRLPSSDAGLRFSAQFAMRLSFATPDTHTRSRLETEARREALVEAARETRHHTVADHGAAEAETACRLHGLDVFDSPRITAHDITVRITAEDEDIATVKRRERTAALAAVDAAEHEVRMRRVETLANDVLTDPLRARIWWYEQHPDRLLDVESAGRALETMIATRGRVVDGTQRFAPANSVIDGFLHSLPPDDREDVLERLVGLLTEFERDDLAETLQERWSEAVHGAA</sequence>
<keyword evidence="2" id="KW-1185">Reference proteome</keyword>
<organism evidence="1 2">
    <name type="scientific">Nocardiopsis gilva YIM 90087</name>
    <dbReference type="NCBI Taxonomy" id="1235441"/>
    <lineage>
        <taxon>Bacteria</taxon>
        <taxon>Bacillati</taxon>
        <taxon>Actinomycetota</taxon>
        <taxon>Actinomycetes</taxon>
        <taxon>Streptosporangiales</taxon>
        <taxon>Nocardiopsidaceae</taxon>
        <taxon>Nocardiopsis</taxon>
    </lineage>
</organism>
<name>A0A223SAK9_9ACTN</name>
<dbReference type="OrthoDB" id="3429271at2"/>
<gene>
    <name evidence="1" type="ORF">CDO52_22285</name>
</gene>
<dbReference type="RefSeq" id="WP_017620363.1">
    <property type="nucleotide sequence ID" value="NZ_CP022753.1"/>
</dbReference>
<accession>A0A223SAK9</accession>
<dbReference type="EMBL" id="CP022753">
    <property type="protein sequence ID" value="ASU85155.1"/>
    <property type="molecule type" value="Genomic_DNA"/>
</dbReference>
<evidence type="ECO:0000313" key="2">
    <source>
        <dbReference type="Proteomes" id="UP000215005"/>
    </source>
</evidence>
<dbReference type="AlphaFoldDB" id="A0A223SAK9"/>
<reference evidence="1 2" key="1">
    <citation type="submission" date="2017-08" db="EMBL/GenBank/DDBJ databases">
        <title>The complete genome sequence of Nocardiopsis gilva YIM 90087.</title>
        <authorList>
            <person name="Yin M."/>
            <person name="Tang S."/>
        </authorList>
    </citation>
    <scope>NUCLEOTIDE SEQUENCE [LARGE SCALE GENOMIC DNA]</scope>
    <source>
        <strain evidence="1 2">YIM 90087</strain>
    </source>
</reference>
<proteinExistence type="predicted"/>
<protein>
    <submittedName>
        <fullName evidence="1">Uncharacterized protein</fullName>
    </submittedName>
</protein>